<gene>
    <name evidence="1" type="ORF">FNH06_19505</name>
</gene>
<comment type="caution">
    <text evidence="1">The sequence shown here is derived from an EMBL/GenBank/DDBJ whole genome shotgun (WGS) entry which is preliminary data.</text>
</comment>
<name>A0A558A8W9_9PSEU</name>
<evidence type="ECO:0000313" key="2">
    <source>
        <dbReference type="Proteomes" id="UP000318578"/>
    </source>
</evidence>
<dbReference type="Proteomes" id="UP000318578">
    <property type="component" value="Unassembled WGS sequence"/>
</dbReference>
<reference evidence="1 2" key="1">
    <citation type="submission" date="2019-07" db="EMBL/GenBank/DDBJ databases">
        <title>New species of Amycolatopsis and Streptomyces.</title>
        <authorList>
            <person name="Duangmal K."/>
            <person name="Teo W.F.A."/>
            <person name="Lipun K."/>
        </authorList>
    </citation>
    <scope>NUCLEOTIDE SEQUENCE [LARGE SCALE GENOMIC DNA]</scope>
    <source>
        <strain evidence="1 2">JCM 30562</strain>
    </source>
</reference>
<dbReference type="EMBL" id="VJZA01000033">
    <property type="protein sequence ID" value="TVT20704.1"/>
    <property type="molecule type" value="Genomic_DNA"/>
</dbReference>
<organism evidence="1 2">
    <name type="scientific">Amycolatopsis acidiphila</name>
    <dbReference type="NCBI Taxonomy" id="715473"/>
    <lineage>
        <taxon>Bacteria</taxon>
        <taxon>Bacillati</taxon>
        <taxon>Actinomycetota</taxon>
        <taxon>Actinomycetes</taxon>
        <taxon>Pseudonocardiales</taxon>
        <taxon>Pseudonocardiaceae</taxon>
        <taxon>Amycolatopsis</taxon>
    </lineage>
</organism>
<accession>A0A558A8W9</accession>
<evidence type="ECO:0000313" key="1">
    <source>
        <dbReference type="EMBL" id="TVT20704.1"/>
    </source>
</evidence>
<keyword evidence="2" id="KW-1185">Reference proteome</keyword>
<protein>
    <submittedName>
        <fullName evidence="1">Uncharacterized protein</fullName>
    </submittedName>
</protein>
<proteinExistence type="predicted"/>
<dbReference type="AlphaFoldDB" id="A0A558A8W9"/>
<dbReference type="RefSeq" id="WP_144640737.1">
    <property type="nucleotide sequence ID" value="NZ_BNAX01000007.1"/>
</dbReference>
<dbReference type="OrthoDB" id="2624360at2"/>
<sequence>MNEPRSAASTGNDFPYKAKTVCYIEVGKDGKVTQGGGRESYDRALAGECQLYAVWPGEWRSDLFIIDDLDEYARALGLIHDVERTGLVEHEHEVRWEISPYERNPGASYILIKVWLDCGCAIRDIRSFADHMRKQRGWDIATGGGWGGSRGDDPRAAEYSMRARRKSLTT</sequence>